<evidence type="ECO:0000256" key="1">
    <source>
        <dbReference type="ARBA" id="ARBA00004651"/>
    </source>
</evidence>
<feature type="transmembrane region" description="Helical" evidence="7">
    <location>
        <begin position="422"/>
        <end position="444"/>
    </location>
</feature>
<keyword evidence="3 7" id="KW-0812">Transmembrane</keyword>
<dbReference type="AlphaFoldDB" id="A0A7K3WDT5"/>
<sequence length="964" mass="99165">MRRAAPDGRWSWLDARLVPAAATVWAVTLAAARVSPVVLAGVALGAGAAAARVLGSARPRWPRAGRHPEWRRPAAVALVLTALAVTCALGAVRGQLQRESAVHPVAAAGGTVVAELVLRSDPRPLPTAGPGRAIADADLTRLDQGGRSTGLGGDPVLLFVPADGWVGLLPGQQLRVRAEVAAPREPGDVVAVLTVQGPPELLGDAGSVQELAGAVRSALADSAQRVLPAPAAGLLPGLVVGDTSEMDPGLEDEFRAAGLSHLTAVSGANVAIVLTLLLWPLRRRLVDRRWQAVAGALGVLGFVVLARPSASVVRAAAMAGVTLLALASGRPRAAVPALCAAVVVLLLGRPGFATDPGFALSVAATAAIVLLSPGWARGLRRRGVPALLADALAVSAAAGAATAPLVAGLSGQVSLVSLPANLLAAPAVAPATVLGLLAALLAPLVPGVGDLLTWCAGWPVRWLVLVAERAAAVPDGTARWPAGTLGAATLTVVLVAVVWALVRWPRLRPLSLAALVGVLALGWPVRQVTRGWPVPDTVVVACDVGQGDALVLPTGPGSGVLVDAGPDPGLVDACLTRLGIDALPLVLLSHLDADHVTGLAAALDGRTVGEVATGALSPSDERVPALDEVLRDAGVERVTLLPGDHRQVGTATFEVLAPDPGRATAAADPNDLSMVVRATQRGVRVLLTGDLGADSERRVLASGADLRADVLKVPHHGSGDVDPDFLAATGAAVALISVAADNTYGHPAPTLLAELARDGMRVLRTDQGGDLAVAGSAGDWGVAERGRGTAPRAAPGAATPPAPGPPASPTATARSTPQAPWPRAPGSPTRSPDRRPWPARGRAWPAGRWGSRRSRPGPSEVRGTMPGWLRPRWNRRPGCGSCWVRRSCCGPARSPPSGQPPEPATRTPRSTRWPRSGSRWARWPTRWRPRCSVGTGWSWSPGCTRPPAPWSTRWPPTRRTRTRR</sequence>
<feature type="transmembrane region" description="Helical" evidence="7">
    <location>
        <begin position="358"/>
        <end position="376"/>
    </location>
</feature>
<keyword evidence="2" id="KW-1003">Cell membrane</keyword>
<dbReference type="NCBIfam" id="TIGR00360">
    <property type="entry name" value="ComEC_N-term"/>
    <property type="match status" value="1"/>
</dbReference>
<feature type="transmembrane region" description="Helical" evidence="7">
    <location>
        <begin position="388"/>
        <end position="410"/>
    </location>
</feature>
<dbReference type="GO" id="GO:0016787">
    <property type="term" value="F:hydrolase activity"/>
    <property type="evidence" value="ECO:0007669"/>
    <property type="project" value="UniProtKB-KW"/>
</dbReference>
<feature type="compositionally biased region" description="Low complexity" evidence="6">
    <location>
        <begin position="788"/>
        <end position="797"/>
    </location>
</feature>
<gene>
    <name evidence="9" type="ORF">G1H19_06650</name>
</gene>
<dbReference type="CDD" id="cd07731">
    <property type="entry name" value="ComA-like_MBL-fold"/>
    <property type="match status" value="1"/>
</dbReference>
<name>A0A7K3WDT5_9ACTN</name>
<feature type="transmembrane region" description="Helical" evidence="7">
    <location>
        <begin position="290"/>
        <end position="306"/>
    </location>
</feature>
<feature type="region of interest" description="Disordered" evidence="6">
    <location>
        <begin position="938"/>
        <end position="964"/>
    </location>
</feature>
<feature type="transmembrane region" description="Helical" evidence="7">
    <location>
        <begin position="256"/>
        <end position="278"/>
    </location>
</feature>
<evidence type="ECO:0000256" key="6">
    <source>
        <dbReference type="SAM" id="MobiDB-lite"/>
    </source>
</evidence>
<keyword evidence="4 7" id="KW-1133">Transmembrane helix</keyword>
<keyword evidence="9" id="KW-0378">Hydrolase</keyword>
<dbReference type="SMART" id="SM00849">
    <property type="entry name" value="Lactamase_B"/>
    <property type="match status" value="1"/>
</dbReference>
<keyword evidence="5 7" id="KW-0472">Membrane</keyword>
<dbReference type="InterPro" id="IPR004477">
    <property type="entry name" value="ComEC_N"/>
</dbReference>
<evidence type="ECO:0000256" key="3">
    <source>
        <dbReference type="ARBA" id="ARBA00022692"/>
    </source>
</evidence>
<evidence type="ECO:0000259" key="8">
    <source>
        <dbReference type="SMART" id="SM00849"/>
    </source>
</evidence>
<dbReference type="SUPFAM" id="SSF56281">
    <property type="entry name" value="Metallo-hydrolase/oxidoreductase"/>
    <property type="match status" value="1"/>
</dbReference>
<evidence type="ECO:0000313" key="9">
    <source>
        <dbReference type="EMBL" id="NEL53683.1"/>
    </source>
</evidence>
<dbReference type="PANTHER" id="PTHR30619:SF1">
    <property type="entry name" value="RECOMBINATION PROTEIN 2"/>
    <property type="match status" value="1"/>
</dbReference>
<keyword evidence="10" id="KW-1185">Reference proteome</keyword>
<feature type="compositionally biased region" description="Low complexity" evidence="6">
    <location>
        <begin position="838"/>
        <end position="849"/>
    </location>
</feature>
<feature type="transmembrane region" description="Helical" evidence="7">
    <location>
        <begin position="74"/>
        <end position="92"/>
    </location>
</feature>
<dbReference type="InterPro" id="IPR052159">
    <property type="entry name" value="Competence_DNA_uptake"/>
</dbReference>
<dbReference type="InterPro" id="IPR035681">
    <property type="entry name" value="ComA-like_MBL"/>
</dbReference>
<organism evidence="9 10">
    <name type="scientific">Goekera deserti</name>
    <dbReference type="NCBI Taxonomy" id="2497753"/>
    <lineage>
        <taxon>Bacteria</taxon>
        <taxon>Bacillati</taxon>
        <taxon>Actinomycetota</taxon>
        <taxon>Actinomycetes</taxon>
        <taxon>Geodermatophilales</taxon>
        <taxon>Geodermatophilaceae</taxon>
        <taxon>Goekera</taxon>
    </lineage>
</organism>
<feature type="compositionally biased region" description="Pro residues" evidence="6">
    <location>
        <begin position="798"/>
        <end position="808"/>
    </location>
</feature>
<feature type="transmembrane region" description="Helical" evidence="7">
    <location>
        <begin position="484"/>
        <end position="502"/>
    </location>
</feature>
<protein>
    <submittedName>
        <fullName evidence="9">MBL fold metallo-hydrolase</fullName>
    </submittedName>
</protein>
<evidence type="ECO:0000313" key="10">
    <source>
        <dbReference type="Proteomes" id="UP000470470"/>
    </source>
</evidence>
<dbReference type="InterPro" id="IPR001279">
    <property type="entry name" value="Metallo-B-lactamas"/>
</dbReference>
<accession>A0A7K3WDT5</accession>
<feature type="compositionally biased region" description="Low complexity" evidence="6">
    <location>
        <begin position="904"/>
        <end position="920"/>
    </location>
</feature>
<comment type="caution">
    <text evidence="9">The sequence shown here is derived from an EMBL/GenBank/DDBJ whole genome shotgun (WGS) entry which is preliminary data.</text>
</comment>
<dbReference type="Gene3D" id="3.60.15.10">
    <property type="entry name" value="Ribonuclease Z/Hydroxyacylglutathione hydrolase-like"/>
    <property type="match status" value="1"/>
</dbReference>
<feature type="region of interest" description="Disordered" evidence="6">
    <location>
        <begin position="891"/>
        <end position="920"/>
    </location>
</feature>
<dbReference type="EMBL" id="JAAGWK010000009">
    <property type="protein sequence ID" value="NEL53683.1"/>
    <property type="molecule type" value="Genomic_DNA"/>
</dbReference>
<feature type="domain" description="Metallo-beta-lactamase" evidence="8">
    <location>
        <begin position="546"/>
        <end position="741"/>
    </location>
</feature>
<evidence type="ECO:0000256" key="4">
    <source>
        <dbReference type="ARBA" id="ARBA00022989"/>
    </source>
</evidence>
<dbReference type="GO" id="GO:0005886">
    <property type="term" value="C:plasma membrane"/>
    <property type="evidence" value="ECO:0007669"/>
    <property type="project" value="UniProtKB-SubCell"/>
</dbReference>
<evidence type="ECO:0000256" key="7">
    <source>
        <dbReference type="SAM" id="Phobius"/>
    </source>
</evidence>
<evidence type="ECO:0000256" key="2">
    <source>
        <dbReference type="ARBA" id="ARBA00022475"/>
    </source>
</evidence>
<dbReference type="Pfam" id="PF00753">
    <property type="entry name" value="Lactamase_B"/>
    <property type="match status" value="1"/>
</dbReference>
<feature type="compositionally biased region" description="Low complexity" evidence="6">
    <location>
        <begin position="809"/>
        <end position="818"/>
    </location>
</feature>
<feature type="transmembrane region" description="Helical" evidence="7">
    <location>
        <begin position="335"/>
        <end position="352"/>
    </location>
</feature>
<feature type="region of interest" description="Disordered" evidence="6">
    <location>
        <begin position="781"/>
        <end position="869"/>
    </location>
</feature>
<evidence type="ECO:0000256" key="5">
    <source>
        <dbReference type="ARBA" id="ARBA00023136"/>
    </source>
</evidence>
<dbReference type="Proteomes" id="UP000470470">
    <property type="component" value="Unassembled WGS sequence"/>
</dbReference>
<proteinExistence type="predicted"/>
<dbReference type="InterPro" id="IPR036866">
    <property type="entry name" value="RibonucZ/Hydroxyglut_hydro"/>
</dbReference>
<reference evidence="9 10" key="1">
    <citation type="submission" date="2020-02" db="EMBL/GenBank/DDBJ databases">
        <title>The whole genome sequence of CPCC 205119.</title>
        <authorList>
            <person name="Jiang Z."/>
        </authorList>
    </citation>
    <scope>NUCLEOTIDE SEQUENCE [LARGE SCALE GENOMIC DNA]</scope>
    <source>
        <strain evidence="9 10">CPCC 205119</strain>
    </source>
</reference>
<feature type="compositionally biased region" description="Pro residues" evidence="6">
    <location>
        <begin position="893"/>
        <end position="903"/>
    </location>
</feature>
<dbReference type="PANTHER" id="PTHR30619">
    <property type="entry name" value="DNA INTERNALIZATION/COMPETENCE PROTEIN COMEC/REC2"/>
    <property type="match status" value="1"/>
</dbReference>
<dbReference type="Pfam" id="PF03772">
    <property type="entry name" value="Competence"/>
    <property type="match status" value="1"/>
</dbReference>
<comment type="subcellular location">
    <subcellularLocation>
        <location evidence="1">Cell membrane</location>
        <topology evidence="1">Multi-pass membrane protein</topology>
    </subcellularLocation>
</comment>
<feature type="transmembrane region" description="Helical" evidence="7">
    <location>
        <begin position="37"/>
        <end position="54"/>
    </location>
</feature>